<accession>A0A8X7N426</accession>
<gene>
    <name evidence="2" type="ORF">A4X09_0g6933</name>
</gene>
<name>A0A8X7N426_9BASI</name>
<organism evidence="2 3">
    <name type="scientific">Tilletia walkeri</name>
    <dbReference type="NCBI Taxonomy" id="117179"/>
    <lineage>
        <taxon>Eukaryota</taxon>
        <taxon>Fungi</taxon>
        <taxon>Dikarya</taxon>
        <taxon>Basidiomycota</taxon>
        <taxon>Ustilaginomycotina</taxon>
        <taxon>Exobasidiomycetes</taxon>
        <taxon>Tilletiales</taxon>
        <taxon>Tilletiaceae</taxon>
        <taxon>Tilletia</taxon>
    </lineage>
</organism>
<evidence type="ECO:0000313" key="3">
    <source>
        <dbReference type="Proteomes" id="UP000078113"/>
    </source>
</evidence>
<comment type="caution">
    <text evidence="2">The sequence shown here is derived from an EMBL/GenBank/DDBJ whole genome shotgun (WGS) entry which is preliminary data.</text>
</comment>
<dbReference type="Proteomes" id="UP000078113">
    <property type="component" value="Unassembled WGS sequence"/>
</dbReference>
<evidence type="ECO:0000313" key="2">
    <source>
        <dbReference type="EMBL" id="KAE8264550.1"/>
    </source>
</evidence>
<proteinExistence type="predicted"/>
<feature type="region of interest" description="Disordered" evidence="1">
    <location>
        <begin position="113"/>
        <end position="135"/>
    </location>
</feature>
<sequence>MESPYDIIISSIVQVDNITKPYERYHGKDVHFSLGINRKLSIFHLGSAYQTQDVYPSCLAQISAGFIARAEPKININTIETSLAPDDIPEGVGPATHAHLRHKQVFLRLQGRKVHSHRNDDIRSHSKSPSDICKS</sequence>
<evidence type="ECO:0000256" key="1">
    <source>
        <dbReference type="SAM" id="MobiDB-lite"/>
    </source>
</evidence>
<protein>
    <submittedName>
        <fullName evidence="2">Uncharacterized protein</fullName>
    </submittedName>
</protein>
<dbReference type="AlphaFoldDB" id="A0A8X7N426"/>
<reference evidence="2" key="2">
    <citation type="journal article" date="2019" name="IMA Fungus">
        <title>Genome sequencing and comparison of five Tilletia species to identify candidate genes for the detection of regulated species infecting wheat.</title>
        <authorList>
            <person name="Nguyen H.D.T."/>
            <person name="Sultana T."/>
            <person name="Kesanakurti P."/>
            <person name="Hambleton S."/>
        </authorList>
    </citation>
    <scope>NUCLEOTIDE SEQUENCE</scope>
    <source>
        <strain evidence="2">DAOMC 236422</strain>
    </source>
</reference>
<reference evidence="2" key="1">
    <citation type="submission" date="2016-04" db="EMBL/GenBank/DDBJ databases">
        <authorList>
            <person name="Nguyen H.D."/>
            <person name="Samba Siva P."/>
            <person name="Cullis J."/>
            <person name="Levesque C.A."/>
            <person name="Hambleton S."/>
        </authorList>
    </citation>
    <scope>NUCLEOTIDE SEQUENCE</scope>
    <source>
        <strain evidence="2">DAOMC 236422</strain>
    </source>
</reference>
<dbReference type="EMBL" id="LWDG02000523">
    <property type="protein sequence ID" value="KAE8264550.1"/>
    <property type="molecule type" value="Genomic_DNA"/>
</dbReference>
<keyword evidence="3" id="KW-1185">Reference proteome</keyword>